<keyword evidence="1" id="KW-0808">Transferase</keyword>
<proteinExistence type="predicted"/>
<dbReference type="Gene3D" id="3.40.50.2000">
    <property type="entry name" value="Glycogen Phosphorylase B"/>
    <property type="match status" value="1"/>
</dbReference>
<sequence>MIDNKMLIFFPRPLNINAGGPSGFLAHNLSDKPRDCFVLSNDLMSKETFFEKQLYRIRRWIDKLNNPTDNHKEYFKIRDSFKKINASQYKYIYFHEDIDFYCVQDLIDKEQIVIYQPHTPQLHSEEFACYAPEHVEKINMIKKAEKAVFERADIVVLPNEYCQPIYQTLISPKNTFYYLLSGAKNNYDKPSSMIDLPQSTINLMYIGRRNEIKGFDIILDNFRKARKTRKDIHLFIIGNGEKIEEEGITDIGFSDKPLDWYHSVDYLLNANRQSYFDLSIIEALSTGVPIIMSHNFGHYYYQNKSPLITTYDITQPDALYRILNENLTKRDRTIHANRELYEQELTDVHYHIRLQQFFQYLNTFQSMNNHDE</sequence>
<protein>
    <submittedName>
        <fullName evidence="1">Glycosyltransferase</fullName>
        <ecNumber evidence="1">2.4.-.-</ecNumber>
    </submittedName>
</protein>
<reference evidence="1" key="1">
    <citation type="submission" date="2021-12" db="EMBL/GenBank/DDBJ databases">
        <title>taxonomy of Moraxella sp. ZY201224.</title>
        <authorList>
            <person name="Li F."/>
        </authorList>
    </citation>
    <scope>NUCLEOTIDE SEQUENCE</scope>
    <source>
        <strain evidence="1">ZY201224</strain>
    </source>
</reference>
<dbReference type="EC" id="2.4.-.-" evidence="1"/>
<dbReference type="PANTHER" id="PTHR12526">
    <property type="entry name" value="GLYCOSYLTRANSFERASE"/>
    <property type="match status" value="1"/>
</dbReference>
<dbReference type="SUPFAM" id="SSF53756">
    <property type="entry name" value="UDP-Glycosyltransferase/glycogen phosphorylase"/>
    <property type="match status" value="1"/>
</dbReference>
<evidence type="ECO:0000313" key="1">
    <source>
        <dbReference type="EMBL" id="UXZ04973.1"/>
    </source>
</evidence>
<dbReference type="Proteomes" id="UP001063782">
    <property type="component" value="Chromosome"/>
</dbReference>
<keyword evidence="1" id="KW-0328">Glycosyltransferase</keyword>
<organism evidence="1 2">
    <name type="scientific">Moraxella nasicaprae</name>
    <dbReference type="NCBI Taxonomy" id="2904122"/>
    <lineage>
        <taxon>Bacteria</taxon>
        <taxon>Pseudomonadati</taxon>
        <taxon>Pseudomonadota</taxon>
        <taxon>Gammaproteobacteria</taxon>
        <taxon>Moraxellales</taxon>
        <taxon>Moraxellaceae</taxon>
        <taxon>Moraxella</taxon>
    </lineage>
</organism>
<gene>
    <name evidence="1" type="ORF">LU297_00520</name>
</gene>
<keyword evidence="2" id="KW-1185">Reference proteome</keyword>
<dbReference type="RefSeq" id="WP_263076474.1">
    <property type="nucleotide sequence ID" value="NZ_CP089977.1"/>
</dbReference>
<dbReference type="Pfam" id="PF13692">
    <property type="entry name" value="Glyco_trans_1_4"/>
    <property type="match status" value="1"/>
</dbReference>
<evidence type="ECO:0000313" key="2">
    <source>
        <dbReference type="Proteomes" id="UP001063782"/>
    </source>
</evidence>
<dbReference type="GO" id="GO:0016757">
    <property type="term" value="F:glycosyltransferase activity"/>
    <property type="evidence" value="ECO:0007669"/>
    <property type="project" value="UniProtKB-KW"/>
</dbReference>
<dbReference type="EMBL" id="CP089977">
    <property type="protein sequence ID" value="UXZ04973.1"/>
    <property type="molecule type" value="Genomic_DNA"/>
</dbReference>
<accession>A0ABY6F4J7</accession>
<name>A0ABY6F4J7_9GAMM</name>